<dbReference type="OrthoDB" id="7064909at2"/>
<keyword evidence="4" id="KW-0233">DNA recombination</keyword>
<dbReference type="STRING" id="252474.B1A74_01710"/>
<evidence type="ECO:0000256" key="3">
    <source>
        <dbReference type="ARBA" id="ARBA00023125"/>
    </source>
</evidence>
<sequence length="312" mass="36576">MPAMETHRTLDDLVQIYLRERILRPDTAIRYQQVVRQFQNDMGVRTLDEIQRDTLLEWRSQVLQRARATTWNYYRRHFRAMWRFAMEAEWISHDPLERVDAAPEDRRIKTVSRDLLDQAIAALDDSENRCLEPRWFWLVVLLTFYYTGMRRRQLVALTWGDVCWKEGELRLSAAGSKTHREWDIPIPAPLVEPLRELYDRTIALRGPRGLEQAQVFNLGLHRGETRYQGDGIRVGQVSGFFRKLGDVLGQPISPHRLRHTLGTEVGRQENPPLRALQHLLGHTNLSTTMQYVEPDMGQLRQLVDHLPQPGRS</sequence>
<proteinExistence type="inferred from homology"/>
<dbReference type="Gene3D" id="1.10.443.10">
    <property type="entry name" value="Intergrase catalytic core"/>
    <property type="match status" value="1"/>
</dbReference>
<evidence type="ECO:0000313" key="8">
    <source>
        <dbReference type="EMBL" id="OOC11252.1"/>
    </source>
</evidence>
<dbReference type="AlphaFoldDB" id="A0A1V3A1N2"/>
<comment type="caution">
    <text evidence="8">The sequence shown here is derived from an EMBL/GenBank/DDBJ whole genome shotgun (WGS) entry which is preliminary data.</text>
</comment>
<evidence type="ECO:0000259" key="7">
    <source>
        <dbReference type="PROSITE" id="PS51900"/>
    </source>
</evidence>
<dbReference type="CDD" id="cd00397">
    <property type="entry name" value="DNA_BRE_C"/>
    <property type="match status" value="1"/>
</dbReference>
<name>A0A1V3A1N2_9GAMM</name>
<dbReference type="PROSITE" id="PS51898">
    <property type="entry name" value="TYR_RECOMBINASE"/>
    <property type="match status" value="1"/>
</dbReference>
<keyword evidence="9" id="KW-1185">Reference proteome</keyword>
<feature type="domain" description="Tyr recombinase" evidence="6">
    <location>
        <begin position="106"/>
        <end position="304"/>
    </location>
</feature>
<feature type="domain" description="Core-binding (CB)" evidence="7">
    <location>
        <begin position="8"/>
        <end position="86"/>
    </location>
</feature>
<gene>
    <name evidence="8" type="ORF">B1A74_01710</name>
</gene>
<dbReference type="SUPFAM" id="SSF56349">
    <property type="entry name" value="DNA breaking-rejoining enzymes"/>
    <property type="match status" value="1"/>
</dbReference>
<dbReference type="Proteomes" id="UP000189177">
    <property type="component" value="Unassembled WGS sequence"/>
</dbReference>
<dbReference type="InterPro" id="IPR010998">
    <property type="entry name" value="Integrase_recombinase_N"/>
</dbReference>
<evidence type="ECO:0008006" key="10">
    <source>
        <dbReference type="Google" id="ProtNLM"/>
    </source>
</evidence>
<dbReference type="InterPro" id="IPR013762">
    <property type="entry name" value="Integrase-like_cat_sf"/>
</dbReference>
<evidence type="ECO:0000256" key="5">
    <source>
        <dbReference type="PROSITE-ProRule" id="PRU01248"/>
    </source>
</evidence>
<keyword evidence="3 5" id="KW-0238">DNA-binding</keyword>
<dbReference type="PANTHER" id="PTHR30349:SF41">
    <property type="entry name" value="INTEGRASE_RECOMBINASE PROTEIN MJ0367-RELATED"/>
    <property type="match status" value="1"/>
</dbReference>
<dbReference type="PROSITE" id="PS51900">
    <property type="entry name" value="CB"/>
    <property type="match status" value="1"/>
</dbReference>
<dbReference type="Pfam" id="PF00589">
    <property type="entry name" value="Phage_integrase"/>
    <property type="match status" value="1"/>
</dbReference>
<dbReference type="InterPro" id="IPR002104">
    <property type="entry name" value="Integrase_catalytic"/>
</dbReference>
<dbReference type="InterPro" id="IPR044068">
    <property type="entry name" value="CB"/>
</dbReference>
<dbReference type="Gene3D" id="1.10.150.130">
    <property type="match status" value="1"/>
</dbReference>
<evidence type="ECO:0000259" key="6">
    <source>
        <dbReference type="PROSITE" id="PS51898"/>
    </source>
</evidence>
<evidence type="ECO:0000256" key="1">
    <source>
        <dbReference type="ARBA" id="ARBA00008857"/>
    </source>
</evidence>
<dbReference type="InterPro" id="IPR011010">
    <property type="entry name" value="DNA_brk_join_enz"/>
</dbReference>
<dbReference type="EMBL" id="MUZR01000005">
    <property type="protein sequence ID" value="OOC11252.1"/>
    <property type="molecule type" value="Genomic_DNA"/>
</dbReference>
<comment type="similarity">
    <text evidence="1">Belongs to the 'phage' integrase family.</text>
</comment>
<evidence type="ECO:0000256" key="2">
    <source>
        <dbReference type="ARBA" id="ARBA00022908"/>
    </source>
</evidence>
<dbReference type="GO" id="GO:0006310">
    <property type="term" value="P:DNA recombination"/>
    <property type="evidence" value="ECO:0007669"/>
    <property type="project" value="UniProtKB-KW"/>
</dbReference>
<evidence type="ECO:0000313" key="9">
    <source>
        <dbReference type="Proteomes" id="UP000189177"/>
    </source>
</evidence>
<protein>
    <recommendedName>
        <fullName evidence="10">Integrase</fullName>
    </recommendedName>
</protein>
<evidence type="ECO:0000256" key="4">
    <source>
        <dbReference type="ARBA" id="ARBA00023172"/>
    </source>
</evidence>
<dbReference type="PANTHER" id="PTHR30349">
    <property type="entry name" value="PHAGE INTEGRASE-RELATED"/>
    <property type="match status" value="1"/>
</dbReference>
<keyword evidence="2" id="KW-0229">DNA integration</keyword>
<dbReference type="GO" id="GO:0015074">
    <property type="term" value="P:DNA integration"/>
    <property type="evidence" value="ECO:0007669"/>
    <property type="project" value="UniProtKB-KW"/>
</dbReference>
<dbReference type="InterPro" id="IPR050090">
    <property type="entry name" value="Tyrosine_recombinase_XerCD"/>
</dbReference>
<reference evidence="8 9" key="1">
    <citation type="submission" date="2017-02" db="EMBL/GenBank/DDBJ databases">
        <title>Genomic diversity within the haloalkaliphilic genus Thioalkalivibrio.</title>
        <authorList>
            <person name="Ahn A.-C."/>
            <person name="Meier-Kolthoff J."/>
            <person name="Overmars L."/>
            <person name="Richter M."/>
            <person name="Woyke T."/>
            <person name="Sorokin D.Y."/>
            <person name="Muyzer G."/>
        </authorList>
    </citation>
    <scope>NUCLEOTIDE SEQUENCE [LARGE SCALE GENOMIC DNA]</scope>
    <source>
        <strain evidence="8 9">HL17</strain>
    </source>
</reference>
<organism evidence="8 9">
    <name type="scientific">Thioalkalivibrio halophilus</name>
    <dbReference type="NCBI Taxonomy" id="252474"/>
    <lineage>
        <taxon>Bacteria</taxon>
        <taxon>Pseudomonadati</taxon>
        <taxon>Pseudomonadota</taxon>
        <taxon>Gammaproteobacteria</taxon>
        <taxon>Chromatiales</taxon>
        <taxon>Ectothiorhodospiraceae</taxon>
        <taxon>Thioalkalivibrio</taxon>
    </lineage>
</organism>
<accession>A0A1V3A1N2</accession>
<dbReference type="GO" id="GO:0003677">
    <property type="term" value="F:DNA binding"/>
    <property type="evidence" value="ECO:0007669"/>
    <property type="project" value="UniProtKB-UniRule"/>
</dbReference>
<dbReference type="RefSeq" id="WP_077243584.1">
    <property type="nucleotide sequence ID" value="NZ_MUZR01000005.1"/>
</dbReference>